<feature type="transmembrane region" description="Helical" evidence="1">
    <location>
        <begin position="67"/>
        <end position="91"/>
    </location>
</feature>
<feature type="transmembrane region" description="Helical" evidence="1">
    <location>
        <begin position="111"/>
        <end position="139"/>
    </location>
</feature>
<organism evidence="2 3">
    <name type="scientific">Aquipseudomonas alcaligenes</name>
    <name type="common">Pseudomonas alcaligenes</name>
    <dbReference type="NCBI Taxonomy" id="43263"/>
    <lineage>
        <taxon>Bacteria</taxon>
        <taxon>Pseudomonadati</taxon>
        <taxon>Pseudomonadota</taxon>
        <taxon>Gammaproteobacteria</taxon>
        <taxon>Pseudomonadales</taxon>
        <taxon>Pseudomonadaceae</taxon>
        <taxon>Aquipseudomonas</taxon>
    </lineage>
</organism>
<dbReference type="EMBL" id="QJRX01000011">
    <property type="protein sequence ID" value="PYC20222.1"/>
    <property type="molecule type" value="Genomic_DNA"/>
</dbReference>
<proteinExistence type="predicted"/>
<evidence type="ECO:0008006" key="4">
    <source>
        <dbReference type="Google" id="ProtNLM"/>
    </source>
</evidence>
<keyword evidence="1" id="KW-0472">Membrane</keyword>
<feature type="transmembrane region" description="Helical" evidence="1">
    <location>
        <begin position="12"/>
        <end position="32"/>
    </location>
</feature>
<feature type="transmembrane region" description="Helical" evidence="1">
    <location>
        <begin position="151"/>
        <end position="170"/>
    </location>
</feature>
<accession>A0A2V4KSX5</accession>
<dbReference type="RefSeq" id="WP_110683987.1">
    <property type="nucleotide sequence ID" value="NZ_QJRX01000011.1"/>
</dbReference>
<keyword evidence="1" id="KW-1133">Transmembrane helix</keyword>
<dbReference type="AlphaFoldDB" id="A0A2V4KSX5"/>
<protein>
    <recommendedName>
        <fullName evidence="4">DUF2975 domain-containing protein</fullName>
    </recommendedName>
</protein>
<name>A0A2V4KSX5_AQUAC</name>
<dbReference type="Pfam" id="PF11188">
    <property type="entry name" value="DUF2975"/>
    <property type="match status" value="1"/>
</dbReference>
<gene>
    <name evidence="2" type="ORF">DMO17_18670</name>
</gene>
<comment type="caution">
    <text evidence="2">The sequence shown here is derived from an EMBL/GenBank/DDBJ whole genome shotgun (WGS) entry which is preliminary data.</text>
</comment>
<evidence type="ECO:0000313" key="2">
    <source>
        <dbReference type="EMBL" id="PYC20222.1"/>
    </source>
</evidence>
<dbReference type="InterPro" id="IPR021354">
    <property type="entry name" value="DUF2975"/>
</dbReference>
<dbReference type="Proteomes" id="UP000248146">
    <property type="component" value="Unassembled WGS sequence"/>
</dbReference>
<evidence type="ECO:0000256" key="1">
    <source>
        <dbReference type="SAM" id="Phobius"/>
    </source>
</evidence>
<evidence type="ECO:0000313" key="3">
    <source>
        <dbReference type="Proteomes" id="UP000248146"/>
    </source>
</evidence>
<sequence>MVGRSNAAVMRIKSVSLTVLIITCCLMPLVLLEAVRFWFFNENLGAQLAAYFSRPVSLQNLCVWCRYVLALFGFAPFALAGWGGWFVIRLFSEFRSGRYFTVQAAQYVRSIGVIMAFTPVLLMIASLMISILLSIWGGFDSYAVSLIFRPYYFLFIVTGGLICALGWVLLDAVRLSEENEQFI</sequence>
<reference evidence="2 3" key="1">
    <citation type="submission" date="2018-06" db="EMBL/GenBank/DDBJ databases">
        <title>Pseudomonas diversity within urban Lake Michigan freshwaters.</title>
        <authorList>
            <person name="Batrich M."/>
            <person name="Hatzopoulos T."/>
            <person name="Putonti C."/>
        </authorList>
    </citation>
    <scope>NUCLEOTIDE SEQUENCE [LARGE SCALE GENOMIC DNA]</scope>
    <source>
        <strain evidence="2 3">MB-090714</strain>
    </source>
</reference>
<keyword evidence="1" id="KW-0812">Transmembrane</keyword>